<gene>
    <name evidence="1" type="ORF">GN138_04750</name>
</gene>
<accession>A0A6L6U681</accession>
<comment type="caution">
    <text evidence="1">The sequence shown here is derived from an EMBL/GenBank/DDBJ whole genome shotgun (WGS) entry which is preliminary data.</text>
</comment>
<dbReference type="Proteomes" id="UP000478208">
    <property type="component" value="Unassembled WGS sequence"/>
</dbReference>
<feature type="non-terminal residue" evidence="1">
    <location>
        <position position="1"/>
    </location>
</feature>
<dbReference type="RefSeq" id="WP_157362652.1">
    <property type="nucleotide sequence ID" value="NZ_WOWS01000002.1"/>
</dbReference>
<keyword evidence="2" id="KW-1185">Reference proteome</keyword>
<reference evidence="1 2" key="1">
    <citation type="submission" date="2019-12" db="EMBL/GenBank/DDBJ databases">
        <authorList>
            <person name="Li J."/>
        </authorList>
    </citation>
    <scope>NUCLEOTIDE SEQUENCE [LARGE SCALE GENOMIC DNA]</scope>
    <source>
        <strain evidence="1 2">HL2-2</strain>
    </source>
</reference>
<dbReference type="EMBL" id="WOWS01000002">
    <property type="protein sequence ID" value="MUU77743.1"/>
    <property type="molecule type" value="Genomic_DNA"/>
</dbReference>
<evidence type="ECO:0000313" key="2">
    <source>
        <dbReference type="Proteomes" id="UP000478208"/>
    </source>
</evidence>
<organism evidence="1 2">
    <name type="scientific">Winogradskyella endarachnes</name>
    <dbReference type="NCBI Taxonomy" id="2681965"/>
    <lineage>
        <taxon>Bacteria</taxon>
        <taxon>Pseudomonadati</taxon>
        <taxon>Bacteroidota</taxon>
        <taxon>Flavobacteriia</taxon>
        <taxon>Flavobacteriales</taxon>
        <taxon>Flavobacteriaceae</taxon>
        <taxon>Winogradskyella</taxon>
    </lineage>
</organism>
<proteinExistence type="predicted"/>
<sequence length="213" mass="23713">TDYSFVWTYEGVEIAGATEGTYMPTAEGIYGVTVTNTLTDCEHYDETLVIESEPPSLTIEQLTQAFAENHVIQVVLGDEIGDYEFSLDGGPWQDALVFSNVSAGEHEVIARDKNGCGTETATTFIVDYPLYFTPNGDGFNETWNIPGIGSNAKIYIFDRYGKLLKQLSPDGSGWDGTYNGSLMPTSDYWFTVEYDEPGTDIRKEFKAHFTLKR</sequence>
<name>A0A6L6U681_9FLAO</name>
<protein>
    <submittedName>
        <fullName evidence="1">T9SS type B sorting domain-containing protein</fullName>
    </submittedName>
</protein>
<dbReference type="InterPro" id="IPR026341">
    <property type="entry name" value="T9SS_type_B"/>
</dbReference>
<dbReference type="AlphaFoldDB" id="A0A6L6U681"/>
<evidence type="ECO:0000313" key="1">
    <source>
        <dbReference type="EMBL" id="MUU77743.1"/>
    </source>
</evidence>
<dbReference type="NCBIfam" id="TIGR04131">
    <property type="entry name" value="Bac_Flav_CTERM"/>
    <property type="match status" value="1"/>
</dbReference>
<dbReference type="Pfam" id="PF13585">
    <property type="entry name" value="CHU_C"/>
    <property type="match status" value="1"/>
</dbReference>